<sequence>MITVTKSIDIKYEKSVGNSWYFHSIIRNEKILEIVRIAGNLSSLKTKSRHRNNIAELWQRARNVESKFKSLTDQFQVDAYNFDKLISYYIRNKYAVIKENREEIRMSGGYSISGLLVGECPALKVKEADFINVTAEFWDCLRYVYADRMGTKSAEDDFSKFMKKHKCIDGSKMTGLHDIWNIRKHSFEIKLSGFHCDDEYNFEEPKISHKKLESTDLSVFIENLLDDTLFLLRSAESLSRDKKFHNQKIFNNEL</sequence>
<dbReference type="Proteomes" id="UP000034207">
    <property type="component" value="Unassembled WGS sequence"/>
</dbReference>
<dbReference type="STRING" id="1618345.UT18_C0022G0010"/>
<proteinExistence type="predicted"/>
<evidence type="ECO:0000313" key="1">
    <source>
        <dbReference type="EMBL" id="KKQ93326.1"/>
    </source>
</evidence>
<evidence type="ECO:0000313" key="2">
    <source>
        <dbReference type="Proteomes" id="UP000034207"/>
    </source>
</evidence>
<organism evidence="1 2">
    <name type="scientific">candidate division CPR2 bacterium GW2011_GWC2_39_10</name>
    <dbReference type="NCBI Taxonomy" id="1618345"/>
    <lineage>
        <taxon>Bacteria</taxon>
        <taxon>Bacteria division CPR2</taxon>
    </lineage>
</organism>
<reference evidence="1 2" key="1">
    <citation type="journal article" date="2015" name="Nature">
        <title>rRNA introns, odd ribosomes, and small enigmatic genomes across a large radiation of phyla.</title>
        <authorList>
            <person name="Brown C.T."/>
            <person name="Hug L.A."/>
            <person name="Thomas B.C."/>
            <person name="Sharon I."/>
            <person name="Castelle C.J."/>
            <person name="Singh A."/>
            <person name="Wilkins M.J."/>
            <person name="Williams K.H."/>
            <person name="Banfield J.F."/>
        </authorList>
    </citation>
    <scope>NUCLEOTIDE SEQUENCE [LARGE SCALE GENOMIC DNA]</scope>
</reference>
<dbReference type="AlphaFoldDB" id="A0A0G0PVG7"/>
<gene>
    <name evidence="1" type="ORF">UT18_C0022G0010</name>
</gene>
<accession>A0A0G0PVG7</accession>
<name>A0A0G0PVG7_UNCC2</name>
<dbReference type="EMBL" id="LBVV01000022">
    <property type="protein sequence ID" value="KKQ93326.1"/>
    <property type="molecule type" value="Genomic_DNA"/>
</dbReference>
<comment type="caution">
    <text evidence="1">The sequence shown here is derived from an EMBL/GenBank/DDBJ whole genome shotgun (WGS) entry which is preliminary data.</text>
</comment>
<protein>
    <submittedName>
        <fullName evidence="1">Uncharacterized protein</fullName>
    </submittedName>
</protein>